<gene>
    <name evidence="9" type="ORF">BaRGS_00022953</name>
</gene>
<dbReference type="InterPro" id="IPR002018">
    <property type="entry name" value="CarbesteraseB"/>
</dbReference>
<dbReference type="Proteomes" id="UP001519460">
    <property type="component" value="Unassembled WGS sequence"/>
</dbReference>
<feature type="non-terminal residue" evidence="9">
    <location>
        <position position="972"/>
    </location>
</feature>
<feature type="transmembrane region" description="Helical" evidence="6">
    <location>
        <begin position="873"/>
        <end position="893"/>
    </location>
</feature>
<dbReference type="InterPro" id="IPR020846">
    <property type="entry name" value="MFS_dom"/>
</dbReference>
<feature type="chain" id="PRO_5044751707" description="Major facilitator superfamily (MFS) profile domain-containing protein" evidence="7">
    <location>
        <begin position="27"/>
        <end position="972"/>
    </location>
</feature>
<feature type="domain" description="Major facilitator superfamily (MFS) profile" evidence="8">
    <location>
        <begin position="765"/>
        <end position="972"/>
    </location>
</feature>
<sequence length="972" mass="107093">MACLGPLRTLWVPLWIFLLPTEVIDCQNVTPFAVTSVGVFEGEQDTSPPEGNHKYFVFKGIPFAKPPVGELRWKLPEPFGNVDSVYNATRYKAACPQVTYYLTSEDCLYLDLYLPGGTKGLYYNRSQALGADADSQSQVSGDELLPVMIWVHGGAYTNGYSAQYPGVKITTEQNVIVAVIQYRLSYLGFLSSGDDALPGNYGLWDQRLAMMWVKDNIRGFGGDPTKVTISGESAGASSVSQHSISRQSSGIFQNVVMMSGAPGASWSHSKNPEAAFVAFANVTGCGGPGHTTTKERVSCLRNKPLAELAEAATLSQRILQNVNPFLPVVDGHFFTDTVENLLKDEDYLTSIGFSEYKFLNGVVNNEGAIMASVMAALIPSLLATKAVSTNLLDNIILDYIVESQLDDYSADVKDVVNFHYFYPRDAATSSSIPINKVWDAFTDTMFVVPAVKFARRYSENSAPSSSNFQSPATYMYLFDWYPSLTAGTAFEGVYHGMDVYYLFGFIDAAKSVYGVYELNGTFELADNQISRLFGDMIGAFVRTGDPNSRLPDEVKGKFRPYDATNETYLRITLPPSVENHMYAKRVSLWTDLVPRLHSRWLQEHSTPTPTTPETTTAKTDEPSPTTPRTTTDKTEEPTFSKFSLTETEVDSAITALITVCVILACACVLAVVYMVVQHKRGTLYTGLDDRKLRHDSDHISTSMSTTTVTPTSSVYGTFTPESTAPTPTHQNGTHDHVPLIDEQEEKESTCQMYTSCRWTLTYFGFLLNMLLFCLRNCISMALVCIDDVQGLQETFPPVSNDTYGPGKGTENDSMNSANISKDFVENVNGTIPEGVPMYIPDEMQGLMLSSYYYGYMFTPYAAGMLAERVGGKIVLTVTMAMAATFTLLTPLMIRLSVYLAVTFRFLVGMCSGVAIPALMSMWTDWAPPNEKARLVAYSASGNNIGTIMATMVSGFLCSIPVDEGWPFIFYVY</sequence>
<dbReference type="Pfam" id="PF00135">
    <property type="entry name" value="COesterase"/>
    <property type="match status" value="1"/>
</dbReference>
<accession>A0ABD0KFD8</accession>
<dbReference type="PROSITE" id="PS00941">
    <property type="entry name" value="CARBOXYLESTERASE_B_2"/>
    <property type="match status" value="1"/>
</dbReference>
<dbReference type="Gene3D" id="3.40.50.1820">
    <property type="entry name" value="alpha/beta hydrolase"/>
    <property type="match status" value="1"/>
</dbReference>
<dbReference type="Gene3D" id="1.20.1250.20">
    <property type="entry name" value="MFS general substrate transporter like domains"/>
    <property type="match status" value="1"/>
</dbReference>
<feature type="transmembrane region" description="Helical" evidence="6">
    <location>
        <begin position="899"/>
        <end position="922"/>
    </location>
</feature>
<dbReference type="GO" id="GO:0016020">
    <property type="term" value="C:membrane"/>
    <property type="evidence" value="ECO:0007669"/>
    <property type="project" value="UniProtKB-SubCell"/>
</dbReference>
<keyword evidence="6" id="KW-0472">Membrane</keyword>
<evidence type="ECO:0000313" key="10">
    <source>
        <dbReference type="Proteomes" id="UP001519460"/>
    </source>
</evidence>
<feature type="transmembrane region" description="Helical" evidence="6">
    <location>
        <begin position="652"/>
        <end position="676"/>
    </location>
</feature>
<comment type="caution">
    <text evidence="9">The sequence shown here is derived from an EMBL/GenBank/DDBJ whole genome shotgun (WGS) entry which is preliminary data.</text>
</comment>
<comment type="subcellular location">
    <subcellularLocation>
        <location evidence="1">Membrane</location>
        <topology evidence="1">Multi-pass membrane protein</topology>
    </subcellularLocation>
</comment>
<dbReference type="SUPFAM" id="SSF53474">
    <property type="entry name" value="alpha/beta-Hydrolases"/>
    <property type="match status" value="1"/>
</dbReference>
<proteinExistence type="inferred from homology"/>
<evidence type="ECO:0000256" key="6">
    <source>
        <dbReference type="SAM" id="Phobius"/>
    </source>
</evidence>
<dbReference type="PANTHER" id="PTHR43903">
    <property type="entry name" value="NEUROLIGIN"/>
    <property type="match status" value="1"/>
</dbReference>
<evidence type="ECO:0000256" key="1">
    <source>
        <dbReference type="ARBA" id="ARBA00004141"/>
    </source>
</evidence>
<feature type="transmembrane region" description="Helical" evidence="6">
    <location>
        <begin position="762"/>
        <end position="783"/>
    </location>
</feature>
<dbReference type="InterPro" id="IPR051093">
    <property type="entry name" value="Neuroligin/BSAL"/>
</dbReference>
<dbReference type="InterPro" id="IPR019826">
    <property type="entry name" value="Carboxylesterase_B_AS"/>
</dbReference>
<feature type="compositionally biased region" description="Low complexity" evidence="5">
    <location>
        <begin position="606"/>
        <end position="629"/>
    </location>
</feature>
<dbReference type="Pfam" id="PF07690">
    <property type="entry name" value="MFS_1"/>
    <property type="match status" value="1"/>
</dbReference>
<dbReference type="InterPro" id="IPR011701">
    <property type="entry name" value="MFS"/>
</dbReference>
<comment type="similarity">
    <text evidence="2">Belongs to the type-B carboxylesterase/lipase family.</text>
</comment>
<feature type="transmembrane region" description="Helical" evidence="6">
    <location>
        <begin position="850"/>
        <end position="866"/>
    </location>
</feature>
<keyword evidence="3 7" id="KW-0732">Signal</keyword>
<keyword evidence="6" id="KW-0812">Transmembrane</keyword>
<dbReference type="InterPro" id="IPR036259">
    <property type="entry name" value="MFS_trans_sf"/>
</dbReference>
<feature type="region of interest" description="Disordered" evidence="5">
    <location>
        <begin position="600"/>
        <end position="639"/>
    </location>
</feature>
<dbReference type="GO" id="GO:0016787">
    <property type="term" value="F:hydrolase activity"/>
    <property type="evidence" value="ECO:0007669"/>
    <property type="project" value="UniProtKB-KW"/>
</dbReference>
<keyword evidence="10" id="KW-1185">Reference proteome</keyword>
<dbReference type="AlphaFoldDB" id="A0ABD0KFD8"/>
<evidence type="ECO:0000256" key="3">
    <source>
        <dbReference type="ARBA" id="ARBA00022729"/>
    </source>
</evidence>
<feature type="transmembrane region" description="Helical" evidence="6">
    <location>
        <begin position="934"/>
        <end position="961"/>
    </location>
</feature>
<reference evidence="9 10" key="1">
    <citation type="journal article" date="2023" name="Sci. Data">
        <title>Genome assembly of the Korean intertidal mud-creeper Batillaria attramentaria.</title>
        <authorList>
            <person name="Patra A.K."/>
            <person name="Ho P.T."/>
            <person name="Jun S."/>
            <person name="Lee S.J."/>
            <person name="Kim Y."/>
            <person name="Won Y.J."/>
        </authorList>
    </citation>
    <scope>NUCLEOTIDE SEQUENCE [LARGE SCALE GENOMIC DNA]</scope>
    <source>
        <strain evidence="9">Wonlab-2016</strain>
    </source>
</reference>
<dbReference type="PROSITE" id="PS00122">
    <property type="entry name" value="CARBOXYLESTERASE_B_1"/>
    <property type="match status" value="1"/>
</dbReference>
<evidence type="ECO:0000256" key="4">
    <source>
        <dbReference type="ARBA" id="ARBA00022801"/>
    </source>
</evidence>
<evidence type="ECO:0000256" key="7">
    <source>
        <dbReference type="SAM" id="SignalP"/>
    </source>
</evidence>
<dbReference type="InterPro" id="IPR029058">
    <property type="entry name" value="AB_hydrolase_fold"/>
</dbReference>
<organism evidence="9 10">
    <name type="scientific">Batillaria attramentaria</name>
    <dbReference type="NCBI Taxonomy" id="370345"/>
    <lineage>
        <taxon>Eukaryota</taxon>
        <taxon>Metazoa</taxon>
        <taxon>Spiralia</taxon>
        <taxon>Lophotrochozoa</taxon>
        <taxon>Mollusca</taxon>
        <taxon>Gastropoda</taxon>
        <taxon>Caenogastropoda</taxon>
        <taxon>Sorbeoconcha</taxon>
        <taxon>Cerithioidea</taxon>
        <taxon>Batillariidae</taxon>
        <taxon>Batillaria</taxon>
    </lineage>
</organism>
<protein>
    <recommendedName>
        <fullName evidence="8">Major facilitator superfamily (MFS) profile domain-containing protein</fullName>
    </recommendedName>
</protein>
<dbReference type="SUPFAM" id="SSF103473">
    <property type="entry name" value="MFS general substrate transporter"/>
    <property type="match status" value="1"/>
</dbReference>
<evidence type="ECO:0000256" key="5">
    <source>
        <dbReference type="SAM" id="MobiDB-lite"/>
    </source>
</evidence>
<evidence type="ECO:0000313" key="9">
    <source>
        <dbReference type="EMBL" id="KAK7485772.1"/>
    </source>
</evidence>
<name>A0ABD0KFD8_9CAEN</name>
<keyword evidence="6" id="KW-1133">Transmembrane helix</keyword>
<evidence type="ECO:0000256" key="2">
    <source>
        <dbReference type="ARBA" id="ARBA00005964"/>
    </source>
</evidence>
<dbReference type="InterPro" id="IPR019819">
    <property type="entry name" value="Carboxylesterase_B_CS"/>
</dbReference>
<keyword evidence="4" id="KW-0378">Hydrolase</keyword>
<dbReference type="PROSITE" id="PS50850">
    <property type="entry name" value="MFS"/>
    <property type="match status" value="1"/>
</dbReference>
<feature type="signal peptide" evidence="7">
    <location>
        <begin position="1"/>
        <end position="26"/>
    </location>
</feature>
<evidence type="ECO:0000259" key="8">
    <source>
        <dbReference type="PROSITE" id="PS50850"/>
    </source>
</evidence>
<dbReference type="EMBL" id="JACVVK020000189">
    <property type="protein sequence ID" value="KAK7485772.1"/>
    <property type="molecule type" value="Genomic_DNA"/>
</dbReference>